<proteinExistence type="predicted"/>
<dbReference type="RefSeq" id="WP_180873049.1">
    <property type="nucleotide sequence ID" value="NZ_CP047409.1"/>
</dbReference>
<reference evidence="1 2" key="1">
    <citation type="submission" date="2020-01" db="EMBL/GenBank/DDBJ databases">
        <title>Complete and circular genome sequences of six lactobacillus isolates from horses.</title>
        <authorList>
            <person name="Hassan H.M."/>
        </authorList>
    </citation>
    <scope>NUCLEOTIDE SEQUENCE [LARGE SCALE GENOMIC DNA]</scope>
    <source>
        <strain evidence="1 2">3DG</strain>
    </source>
</reference>
<organism evidence="1 2">
    <name type="scientific">Lactobacillus johnsonii</name>
    <dbReference type="NCBI Taxonomy" id="33959"/>
    <lineage>
        <taxon>Bacteria</taxon>
        <taxon>Bacillati</taxon>
        <taxon>Bacillota</taxon>
        <taxon>Bacilli</taxon>
        <taxon>Lactobacillales</taxon>
        <taxon>Lactobacillaceae</taxon>
        <taxon>Lactobacillus</taxon>
    </lineage>
</organism>
<dbReference type="EMBL" id="CP047409">
    <property type="protein sequence ID" value="QLL68649.1"/>
    <property type="molecule type" value="Genomic_DNA"/>
</dbReference>
<sequence>MKLTIEGKSEEIQQILSFMHLKQVDYFSIKETNEFRNADVLDKKWSD</sequence>
<dbReference type="AlphaFoldDB" id="A0A9X7TZQ0"/>
<evidence type="ECO:0000313" key="2">
    <source>
        <dbReference type="Proteomes" id="UP000510788"/>
    </source>
</evidence>
<protein>
    <submittedName>
        <fullName evidence="1">Uncharacterized protein</fullName>
    </submittedName>
</protein>
<gene>
    <name evidence="1" type="ORF">GTO82_07275</name>
</gene>
<name>A0A9X7TZQ0_LACJH</name>
<evidence type="ECO:0000313" key="1">
    <source>
        <dbReference type="EMBL" id="QLL68649.1"/>
    </source>
</evidence>
<dbReference type="Proteomes" id="UP000510788">
    <property type="component" value="Chromosome"/>
</dbReference>
<accession>A0A9X7TZQ0</accession>